<evidence type="ECO:0000313" key="9">
    <source>
        <dbReference type="Proteomes" id="UP001165580"/>
    </source>
</evidence>
<evidence type="ECO:0000256" key="4">
    <source>
        <dbReference type="ARBA" id="ARBA00023008"/>
    </source>
</evidence>
<evidence type="ECO:0000256" key="5">
    <source>
        <dbReference type="SAM" id="MobiDB-lite"/>
    </source>
</evidence>
<dbReference type="InterPro" id="IPR032694">
    <property type="entry name" value="CopC/D"/>
</dbReference>
<sequence length="235" mass="22724">MTRGRVGGPEQARVRAGRRSRLVGGLAAGVFATGLGLAGLVAGGSAASAHDFLVSTSPAADATVTEALSEVSLTFNEPPLTELGAGIAVEVHDPAGATVSSGEVSIVDSTLSIAVAPSTTGSYEVIWQTVSSDGHPVSGEYAFDYEGPVAAAPTAPTAAATAAATPTATEPPPSAAGTPAASADPATETPTASAVPAADGSSPVPLVLVGVGAAVALLLAVVVALAVVLRRRPTA</sequence>
<keyword evidence="6" id="KW-0472">Membrane</keyword>
<evidence type="ECO:0000259" key="7">
    <source>
        <dbReference type="Pfam" id="PF04234"/>
    </source>
</evidence>
<dbReference type="Pfam" id="PF04234">
    <property type="entry name" value="CopC"/>
    <property type="match status" value="1"/>
</dbReference>
<gene>
    <name evidence="8" type="ORF">NVV95_14775</name>
</gene>
<dbReference type="InterPro" id="IPR014755">
    <property type="entry name" value="Cu-Rt/internalin_Ig-like"/>
</dbReference>
<dbReference type="InterPro" id="IPR014756">
    <property type="entry name" value="Ig_E-set"/>
</dbReference>
<keyword evidence="2" id="KW-0479">Metal-binding</keyword>
<name>A0ABT2GHW1_9MICO</name>
<dbReference type="EMBL" id="JANTEZ010000006">
    <property type="protein sequence ID" value="MCS5715813.1"/>
    <property type="molecule type" value="Genomic_DNA"/>
</dbReference>
<dbReference type="PANTHER" id="PTHR34820">
    <property type="entry name" value="INNER MEMBRANE PROTEIN YEBZ"/>
    <property type="match status" value="1"/>
</dbReference>
<feature type="compositionally biased region" description="Low complexity" evidence="5">
    <location>
        <begin position="156"/>
        <end position="168"/>
    </location>
</feature>
<evidence type="ECO:0000256" key="6">
    <source>
        <dbReference type="SAM" id="Phobius"/>
    </source>
</evidence>
<keyword evidence="9" id="KW-1185">Reference proteome</keyword>
<dbReference type="RefSeq" id="WP_259487324.1">
    <property type="nucleotide sequence ID" value="NZ_JANTEZ010000006.1"/>
</dbReference>
<dbReference type="Proteomes" id="UP001165580">
    <property type="component" value="Unassembled WGS sequence"/>
</dbReference>
<feature type="region of interest" description="Disordered" evidence="5">
    <location>
        <begin position="156"/>
        <end position="199"/>
    </location>
</feature>
<accession>A0ABT2GHW1</accession>
<feature type="compositionally biased region" description="Low complexity" evidence="5">
    <location>
        <begin position="175"/>
        <end position="187"/>
    </location>
</feature>
<dbReference type="Gene3D" id="2.60.40.1220">
    <property type="match status" value="1"/>
</dbReference>
<reference evidence="8" key="1">
    <citation type="submission" date="2022-08" db="EMBL/GenBank/DDBJ databases">
        <authorList>
            <person name="Deng Y."/>
            <person name="Han X.-F."/>
            <person name="Zhang Y.-Q."/>
        </authorList>
    </citation>
    <scope>NUCLEOTIDE SEQUENCE</scope>
    <source>
        <strain evidence="8">CPCC 205716</strain>
    </source>
</reference>
<keyword evidence="4" id="KW-0186">Copper</keyword>
<proteinExistence type="predicted"/>
<dbReference type="InterPro" id="IPR007348">
    <property type="entry name" value="CopC_dom"/>
</dbReference>
<evidence type="ECO:0000256" key="3">
    <source>
        <dbReference type="ARBA" id="ARBA00022729"/>
    </source>
</evidence>
<feature type="transmembrane region" description="Helical" evidence="6">
    <location>
        <begin position="21"/>
        <end position="42"/>
    </location>
</feature>
<keyword evidence="6" id="KW-1133">Transmembrane helix</keyword>
<protein>
    <submittedName>
        <fullName evidence="8">Copper resistance protein CopC</fullName>
    </submittedName>
</protein>
<organism evidence="8 9">
    <name type="scientific">Herbiconiux gentiana</name>
    <dbReference type="NCBI Taxonomy" id="2970912"/>
    <lineage>
        <taxon>Bacteria</taxon>
        <taxon>Bacillati</taxon>
        <taxon>Actinomycetota</taxon>
        <taxon>Actinomycetes</taxon>
        <taxon>Micrococcales</taxon>
        <taxon>Microbacteriaceae</taxon>
        <taxon>Herbiconiux</taxon>
    </lineage>
</organism>
<evidence type="ECO:0000256" key="2">
    <source>
        <dbReference type="ARBA" id="ARBA00022723"/>
    </source>
</evidence>
<keyword evidence="3" id="KW-0732">Signal</keyword>
<keyword evidence="6" id="KW-0812">Transmembrane</keyword>
<comment type="caution">
    <text evidence="8">The sequence shown here is derived from an EMBL/GenBank/DDBJ whole genome shotgun (WGS) entry which is preliminary data.</text>
</comment>
<evidence type="ECO:0000256" key="1">
    <source>
        <dbReference type="ARBA" id="ARBA00004196"/>
    </source>
</evidence>
<feature type="domain" description="CopC" evidence="7">
    <location>
        <begin position="50"/>
        <end position="144"/>
    </location>
</feature>
<dbReference type="SUPFAM" id="SSF81296">
    <property type="entry name" value="E set domains"/>
    <property type="match status" value="1"/>
</dbReference>
<comment type="subcellular location">
    <subcellularLocation>
        <location evidence="1">Cell envelope</location>
    </subcellularLocation>
</comment>
<dbReference type="PANTHER" id="PTHR34820:SF4">
    <property type="entry name" value="INNER MEMBRANE PROTEIN YEBZ"/>
    <property type="match status" value="1"/>
</dbReference>
<feature type="transmembrane region" description="Helical" evidence="6">
    <location>
        <begin position="206"/>
        <end position="229"/>
    </location>
</feature>
<evidence type="ECO:0000313" key="8">
    <source>
        <dbReference type="EMBL" id="MCS5715813.1"/>
    </source>
</evidence>